<feature type="domain" description="Bacterial sugar transferase" evidence="3">
    <location>
        <begin position="8"/>
        <end position="189"/>
    </location>
</feature>
<keyword evidence="2" id="KW-0812">Transmembrane</keyword>
<evidence type="ECO:0000313" key="7">
    <source>
        <dbReference type="Proteomes" id="UP000070960"/>
    </source>
</evidence>
<evidence type="ECO:0000313" key="5">
    <source>
        <dbReference type="EMBL" id="CYV47998.1"/>
    </source>
</evidence>
<dbReference type="Proteomes" id="UP000071765">
    <property type="component" value="Unassembled WGS sequence"/>
</dbReference>
<keyword evidence="2" id="KW-1133">Transmembrane helix</keyword>
<evidence type="ECO:0000313" key="6">
    <source>
        <dbReference type="EMBL" id="CYV49852.1"/>
    </source>
</evidence>
<dbReference type="PANTHER" id="PTHR30576:SF0">
    <property type="entry name" value="UNDECAPRENYL-PHOSPHATE N-ACETYLGALACTOSAMINYL 1-PHOSPHATE TRANSFERASE-RELATED"/>
    <property type="match status" value="1"/>
</dbReference>
<accession>A0A0Z8B0C1</accession>
<dbReference type="InterPro" id="IPR003362">
    <property type="entry name" value="Bact_transf"/>
</dbReference>
<evidence type="ECO:0000256" key="2">
    <source>
        <dbReference type="SAM" id="Phobius"/>
    </source>
</evidence>
<dbReference type="Pfam" id="PF02397">
    <property type="entry name" value="Bac_transf"/>
    <property type="match status" value="1"/>
</dbReference>
<gene>
    <name evidence="4" type="primary">wcaJ</name>
    <name evidence="4" type="ORF">ERS132410_00876</name>
    <name evidence="5" type="ORF">ERS132442_00466</name>
    <name evidence="6" type="ORF">ERS132452_00138</name>
</gene>
<feature type="transmembrane region" description="Helical" evidence="2">
    <location>
        <begin position="12"/>
        <end position="34"/>
    </location>
</feature>
<dbReference type="Proteomes" id="UP000070960">
    <property type="component" value="Unassembled WGS sequence"/>
</dbReference>
<evidence type="ECO:0000256" key="1">
    <source>
        <dbReference type="ARBA" id="ARBA00006464"/>
    </source>
</evidence>
<protein>
    <submittedName>
        <fullName evidence="4">Glycosyl-1-phosphate-transferase</fullName>
    </submittedName>
</protein>
<evidence type="ECO:0000313" key="9">
    <source>
        <dbReference type="Proteomes" id="UP000073485"/>
    </source>
</evidence>
<dbReference type="GO" id="GO:0016780">
    <property type="term" value="F:phosphotransferase activity, for other substituted phosphate groups"/>
    <property type="evidence" value="ECO:0007669"/>
    <property type="project" value="TreeGrafter"/>
</dbReference>
<proteinExistence type="inferred from homology"/>
<organism evidence="4 9">
    <name type="scientific">Streptococcus suis</name>
    <dbReference type="NCBI Taxonomy" id="1307"/>
    <lineage>
        <taxon>Bacteria</taxon>
        <taxon>Bacillati</taxon>
        <taxon>Bacillota</taxon>
        <taxon>Bacilli</taxon>
        <taxon>Lactobacillales</taxon>
        <taxon>Streptococcaceae</taxon>
        <taxon>Streptococcus</taxon>
    </lineage>
</organism>
<evidence type="ECO:0000313" key="4">
    <source>
        <dbReference type="EMBL" id="CYU70699.1"/>
    </source>
</evidence>
<dbReference type="Proteomes" id="UP000073485">
    <property type="component" value="Unassembled WGS sequence"/>
</dbReference>
<dbReference type="RefSeq" id="WP_029743020.1">
    <property type="nucleotide sequence ID" value="NZ_CECW01000079.1"/>
</dbReference>
<comment type="similarity">
    <text evidence="1">Belongs to the bacterial sugar transferase family.</text>
</comment>
<keyword evidence="2" id="KW-0472">Membrane</keyword>
<evidence type="ECO:0000259" key="3">
    <source>
        <dbReference type="Pfam" id="PF02397"/>
    </source>
</evidence>
<name>A0A0Z8B0C1_STRSU</name>
<dbReference type="EMBL" id="FIIE01000003">
    <property type="protein sequence ID" value="CYV47998.1"/>
    <property type="molecule type" value="Genomic_DNA"/>
</dbReference>
<evidence type="ECO:0000313" key="8">
    <source>
        <dbReference type="Proteomes" id="UP000071765"/>
    </source>
</evidence>
<keyword evidence="4" id="KW-0808">Transferase</keyword>
<dbReference type="PANTHER" id="PTHR30576">
    <property type="entry name" value="COLANIC BIOSYNTHESIS UDP-GLUCOSE LIPID CARRIER TRANSFERASE"/>
    <property type="match status" value="1"/>
</dbReference>
<sequence length="200" mass="23063">MKLYLIVKRIFDILVSVVGIVVLSPVLLLTYLAIKLDSPGPAIFKQKRLGRYGKEFTVYKFRSMTVGAEKMGSGQYSFEGDPRVTKVGNFIRKTSIDELPQFINILKGDMSLIGFRPPLTYHPKTFEEYTDAERVMFSLRPGVTGWAQIHGRKTVNWNERIQMNIWYANNISFWLDVKIFFTTIIKVLKNEDNINTNKTV</sequence>
<dbReference type="EMBL" id="FIIN01000001">
    <property type="protein sequence ID" value="CYV49852.1"/>
    <property type="molecule type" value="Genomic_DNA"/>
</dbReference>
<dbReference type="AlphaFoldDB" id="A0A0Z8B0C1"/>
<reference evidence="7 8" key="1">
    <citation type="submission" date="2016-02" db="EMBL/GenBank/DDBJ databases">
        <authorList>
            <consortium name="Pathogen Informatics"/>
        </authorList>
    </citation>
    <scope>NUCLEOTIDE SEQUENCE [LARGE SCALE GENOMIC DNA]</scope>
    <source>
        <strain evidence="4 9">LSS48</strain>
        <strain evidence="5 7">LSS80</strain>
        <strain evidence="6 8">LSS90</strain>
    </source>
</reference>
<dbReference type="EMBL" id="FIGO01000004">
    <property type="protein sequence ID" value="CYU70699.1"/>
    <property type="molecule type" value="Genomic_DNA"/>
</dbReference>